<keyword evidence="18" id="KW-1185">Reference proteome</keyword>
<evidence type="ECO:0000313" key="17">
    <source>
        <dbReference type="EMBL" id="MEC3874253.1"/>
    </source>
</evidence>
<keyword evidence="3 12" id="KW-1134">Transmembrane beta strand</keyword>
<keyword evidence="10 12" id="KW-0472">Membrane</keyword>
<comment type="subcellular location">
    <subcellularLocation>
        <location evidence="1 12">Cell outer membrane</location>
        <topology evidence="1 12">Multi-pass membrane protein</topology>
    </subcellularLocation>
</comment>
<evidence type="ECO:0000256" key="7">
    <source>
        <dbReference type="ARBA" id="ARBA00023004"/>
    </source>
</evidence>
<evidence type="ECO:0000256" key="12">
    <source>
        <dbReference type="PROSITE-ProRule" id="PRU01360"/>
    </source>
</evidence>
<feature type="domain" description="TonB-dependent receptor-like beta-barrel" evidence="15">
    <location>
        <begin position="281"/>
        <end position="697"/>
    </location>
</feature>
<comment type="similarity">
    <text evidence="12 13">Belongs to the TonB-dependent receptor family.</text>
</comment>
<dbReference type="PANTHER" id="PTHR32552:SF68">
    <property type="entry name" value="FERRICHROME OUTER MEMBRANE TRANSPORTER_PHAGE RECEPTOR"/>
    <property type="match status" value="1"/>
</dbReference>
<keyword evidence="2 12" id="KW-0813">Transport</keyword>
<dbReference type="RefSeq" id="WP_326319346.1">
    <property type="nucleotide sequence ID" value="NZ_JAYLAA010000001.1"/>
</dbReference>
<dbReference type="InterPro" id="IPR039426">
    <property type="entry name" value="TonB-dep_rcpt-like"/>
</dbReference>
<keyword evidence="6 14" id="KW-0732">Signal</keyword>
<keyword evidence="17" id="KW-0675">Receptor</keyword>
<keyword evidence="8" id="KW-0406">Ion transport</keyword>
<evidence type="ECO:0000256" key="11">
    <source>
        <dbReference type="ARBA" id="ARBA00023237"/>
    </source>
</evidence>
<evidence type="ECO:0000256" key="10">
    <source>
        <dbReference type="ARBA" id="ARBA00023136"/>
    </source>
</evidence>
<evidence type="ECO:0000313" key="18">
    <source>
        <dbReference type="Proteomes" id="UP001348397"/>
    </source>
</evidence>
<dbReference type="Gene3D" id="2.40.170.20">
    <property type="entry name" value="TonB-dependent receptor, beta-barrel domain"/>
    <property type="match status" value="1"/>
</dbReference>
<evidence type="ECO:0000256" key="9">
    <source>
        <dbReference type="ARBA" id="ARBA00023077"/>
    </source>
</evidence>
<sequence length="726" mass="80609">MKNVLICASMLGSMLTFAQKNDTIKSDNIDEVIINTYIKKDSDFSNKMPLKAIEDPQVFSSINKTILENQVIFTIDDAYRNVTGLQQMWSPTSRAGDGGSFVVLRGFPSNNSMRNGLVSPVTTTIDAVNIERLEVLKGPSGTLYGSNVASYGGLINRITKRPYENFEGQVSLMGGSYNTYRAQADINAPITKDKKLLFRINTAYTSQGTFQKKDAKNSYFAFTPSLTYNLNERLQFNIEYEMFNTRAIGDQFFFYLTPGALNGIDNMKDLEKAGLNYKESYIGDDLYTTARVNNIFGQVNYKINDNIRSSTNINTSSSYSDGFGPYFSASVDANNNVFVNRFDQATRDSRKKYLQIQQNFNFDYSFANGMRNRTVVGFDYLKTKDRSRFIYLANGATFTVPANGGDYSGFNGTVLDALYNNPANISNYDVDGDTNTYSGYISNVFTPISGLNIVLGLRYENNDFLGGKVWVNETPAYNQSAWTPKAGLVYQIIKDKFSVFGNYQNSFKSNGYYTTDLSGGIALSDPERANQFEGGFKANLINGKINATVSYYDIKVKNMLLGTGQFTAAGNAVQTQTGEIQSKGIELEVNAYLVKGFSLIGGLSYNDTTDLSTGLRPSTAGSPWLGNFNASYQFVDGNLKGLGFGIGGNFANVNKIYNQENPLTSKVETFSLPKYFVLNANAFYDAKKFRIGVKVDNFTNQHYWIGYTTGNPQKLINALGTVTYKF</sequence>
<keyword evidence="11 12" id="KW-0998">Cell outer membrane</keyword>
<evidence type="ECO:0000256" key="2">
    <source>
        <dbReference type="ARBA" id="ARBA00022448"/>
    </source>
</evidence>
<dbReference type="InterPro" id="IPR037066">
    <property type="entry name" value="Plug_dom_sf"/>
</dbReference>
<dbReference type="InterPro" id="IPR000531">
    <property type="entry name" value="Beta-barrel_TonB"/>
</dbReference>
<evidence type="ECO:0000256" key="14">
    <source>
        <dbReference type="SAM" id="SignalP"/>
    </source>
</evidence>
<evidence type="ECO:0000256" key="3">
    <source>
        <dbReference type="ARBA" id="ARBA00022452"/>
    </source>
</evidence>
<name>A0ABU6HP58_9FLAO</name>
<comment type="caution">
    <text evidence="17">The sequence shown here is derived from an EMBL/GenBank/DDBJ whole genome shotgun (WGS) entry which is preliminary data.</text>
</comment>
<reference evidence="17 18" key="1">
    <citation type="submission" date="2024-01" db="EMBL/GenBank/DDBJ databases">
        <title>Chryseobacterium sp. T9W2-O.</title>
        <authorList>
            <person name="Maltman C."/>
        </authorList>
    </citation>
    <scope>NUCLEOTIDE SEQUENCE [LARGE SCALE GENOMIC DNA]</scope>
    <source>
        <strain evidence="17 18">T9W2-O</strain>
    </source>
</reference>
<feature type="domain" description="TonB-dependent receptor plug" evidence="16">
    <location>
        <begin position="54"/>
        <end position="147"/>
    </location>
</feature>
<evidence type="ECO:0000259" key="16">
    <source>
        <dbReference type="Pfam" id="PF07715"/>
    </source>
</evidence>
<dbReference type="Proteomes" id="UP001348397">
    <property type="component" value="Unassembled WGS sequence"/>
</dbReference>
<dbReference type="InterPro" id="IPR012910">
    <property type="entry name" value="Plug_dom"/>
</dbReference>
<dbReference type="InterPro" id="IPR036942">
    <property type="entry name" value="Beta-barrel_TonB_sf"/>
</dbReference>
<keyword evidence="9 13" id="KW-0798">TonB box</keyword>
<evidence type="ECO:0000256" key="4">
    <source>
        <dbReference type="ARBA" id="ARBA00022496"/>
    </source>
</evidence>
<dbReference type="CDD" id="cd01347">
    <property type="entry name" value="ligand_gated_channel"/>
    <property type="match status" value="1"/>
</dbReference>
<dbReference type="Pfam" id="PF07715">
    <property type="entry name" value="Plug"/>
    <property type="match status" value="1"/>
</dbReference>
<evidence type="ECO:0000256" key="6">
    <source>
        <dbReference type="ARBA" id="ARBA00022729"/>
    </source>
</evidence>
<evidence type="ECO:0000256" key="13">
    <source>
        <dbReference type="RuleBase" id="RU003357"/>
    </source>
</evidence>
<dbReference type="EMBL" id="JAYLAA010000001">
    <property type="protein sequence ID" value="MEC3874253.1"/>
    <property type="molecule type" value="Genomic_DNA"/>
</dbReference>
<evidence type="ECO:0000259" key="15">
    <source>
        <dbReference type="Pfam" id="PF00593"/>
    </source>
</evidence>
<feature type="signal peptide" evidence="14">
    <location>
        <begin position="1"/>
        <end position="18"/>
    </location>
</feature>
<dbReference type="PROSITE" id="PS52016">
    <property type="entry name" value="TONB_DEPENDENT_REC_3"/>
    <property type="match status" value="1"/>
</dbReference>
<evidence type="ECO:0000256" key="8">
    <source>
        <dbReference type="ARBA" id="ARBA00023065"/>
    </source>
</evidence>
<keyword evidence="4" id="KW-0410">Iron transport</keyword>
<dbReference type="Pfam" id="PF00593">
    <property type="entry name" value="TonB_dep_Rec_b-barrel"/>
    <property type="match status" value="1"/>
</dbReference>
<dbReference type="Gene3D" id="2.170.130.10">
    <property type="entry name" value="TonB-dependent receptor, plug domain"/>
    <property type="match status" value="1"/>
</dbReference>
<dbReference type="PANTHER" id="PTHR32552">
    <property type="entry name" value="FERRICHROME IRON RECEPTOR-RELATED"/>
    <property type="match status" value="1"/>
</dbReference>
<evidence type="ECO:0000256" key="5">
    <source>
        <dbReference type="ARBA" id="ARBA00022692"/>
    </source>
</evidence>
<dbReference type="SUPFAM" id="SSF56935">
    <property type="entry name" value="Porins"/>
    <property type="match status" value="1"/>
</dbReference>
<protein>
    <submittedName>
        <fullName evidence="17">TonB-dependent receptor</fullName>
    </submittedName>
</protein>
<proteinExistence type="inferred from homology"/>
<feature type="chain" id="PRO_5047259715" evidence="14">
    <location>
        <begin position="19"/>
        <end position="726"/>
    </location>
</feature>
<keyword evidence="5 12" id="KW-0812">Transmembrane</keyword>
<gene>
    <name evidence="17" type="ORF">SOP96_00815</name>
</gene>
<accession>A0ABU6HP58</accession>
<evidence type="ECO:0000256" key="1">
    <source>
        <dbReference type="ARBA" id="ARBA00004571"/>
    </source>
</evidence>
<organism evidence="17 18">
    <name type="scientific">Chryseobacterium salviniae</name>
    <dbReference type="NCBI Taxonomy" id="3101750"/>
    <lineage>
        <taxon>Bacteria</taxon>
        <taxon>Pseudomonadati</taxon>
        <taxon>Bacteroidota</taxon>
        <taxon>Flavobacteriia</taxon>
        <taxon>Flavobacteriales</taxon>
        <taxon>Weeksellaceae</taxon>
        <taxon>Chryseobacterium group</taxon>
        <taxon>Chryseobacterium</taxon>
    </lineage>
</organism>
<keyword evidence="7" id="KW-0408">Iron</keyword>